<feature type="transmembrane region" description="Helical" evidence="1">
    <location>
        <begin position="488"/>
        <end position="511"/>
    </location>
</feature>
<dbReference type="GeneID" id="25298954"/>
<feature type="domain" description="Aldehyde dehydrogenase" evidence="2">
    <location>
        <begin position="20"/>
        <end position="165"/>
    </location>
</feature>
<name>A0A0D2I9M4_9EURO</name>
<keyword evidence="4" id="KW-1185">Reference proteome</keyword>
<dbReference type="RefSeq" id="XP_013267168.1">
    <property type="nucleotide sequence ID" value="XM_013411714.1"/>
</dbReference>
<protein>
    <submittedName>
        <fullName evidence="3">Rhinocladiella mackenziei CBS 650.93 unplaced genomic scaffold supercont1.10, whole genome shotgun sequence</fullName>
    </submittedName>
</protein>
<evidence type="ECO:0000313" key="4">
    <source>
        <dbReference type="Proteomes" id="UP000053617"/>
    </source>
</evidence>
<evidence type="ECO:0000256" key="1">
    <source>
        <dbReference type="SAM" id="Phobius"/>
    </source>
</evidence>
<evidence type="ECO:0000259" key="2">
    <source>
        <dbReference type="Pfam" id="PF00171"/>
    </source>
</evidence>
<reference evidence="3 4" key="1">
    <citation type="submission" date="2015-01" db="EMBL/GenBank/DDBJ databases">
        <title>The Genome Sequence of Rhinocladiella mackenzie CBS 650.93.</title>
        <authorList>
            <consortium name="The Broad Institute Genomics Platform"/>
            <person name="Cuomo C."/>
            <person name="de Hoog S."/>
            <person name="Gorbushina A."/>
            <person name="Stielow B."/>
            <person name="Teixiera M."/>
            <person name="Abouelleil A."/>
            <person name="Chapman S.B."/>
            <person name="Priest M."/>
            <person name="Young S.K."/>
            <person name="Wortman J."/>
            <person name="Nusbaum C."/>
            <person name="Birren B."/>
        </authorList>
    </citation>
    <scope>NUCLEOTIDE SEQUENCE [LARGE SCALE GENOMIC DNA]</scope>
    <source>
        <strain evidence="3 4">CBS 650.93</strain>
    </source>
</reference>
<dbReference type="HOGENOM" id="CLU_023881_0_0_1"/>
<dbReference type="InterPro" id="IPR015590">
    <property type="entry name" value="Aldehyde_DH_dom"/>
</dbReference>
<sequence>MADSFHRIRASVIEGRARTPRYIQRQLLLLHNTLQKSLPAIRTAIRRETNYTPAEIDVEIYLTFKMLKREYESLDLSKFLEDEYSLAHRKDHPSRRVAIGCVYIIPSRHTRFYSVVQPVAAAIAAGNCVMIELDKSASEFDSLLAKVLSESVDKATFAVVTGKPNDQDFFTQHCVVVDAPSDPEKRGSARTLLAPASPRSVAVVDRTAIAASSSPSPFPADSASSIAQVAREIVRARFSFGGESPYAPDLVLVNEFMLPQFCREAVQYATILLAENVQTSPGDDYDDNTATSRPVLARSVGESPLTKELLQADCVSTLVSGVGGKVLHVQKRVPALLNRKISEPVLVVHSMRSLDDGIDLANSLNNNKPHLATYFFSNAATAKYLGQFIPSHISFANSIPVELLVGPAAPVSSSQPTTIHPRHPRDLFSYPSPEYISTRTDQQFLCNLLNSSTTTKESRKQMHDVLVKPLTPMNEGSGKAIGFFEQGLILGGVVGLLSLMSVLGAFGRYVAGPVIRGKLAKR</sequence>
<dbReference type="AlphaFoldDB" id="A0A0D2I9M4"/>
<dbReference type="GO" id="GO:0016620">
    <property type="term" value="F:oxidoreductase activity, acting on the aldehyde or oxo group of donors, NAD or NADP as acceptor"/>
    <property type="evidence" value="ECO:0007669"/>
    <property type="project" value="InterPro"/>
</dbReference>
<dbReference type="PANTHER" id="PTHR43111">
    <property type="entry name" value="ALDEHYDE DEHYDROGENASE B-RELATED"/>
    <property type="match status" value="1"/>
</dbReference>
<dbReference type="SUPFAM" id="SSF53720">
    <property type="entry name" value="ALDH-like"/>
    <property type="match status" value="1"/>
</dbReference>
<dbReference type="OrthoDB" id="5596991at2759"/>
<dbReference type="InterPro" id="IPR016161">
    <property type="entry name" value="Ald_DH/histidinol_DH"/>
</dbReference>
<evidence type="ECO:0000313" key="3">
    <source>
        <dbReference type="EMBL" id="KIW99955.1"/>
    </source>
</evidence>
<dbReference type="Gene3D" id="3.40.605.10">
    <property type="entry name" value="Aldehyde Dehydrogenase, Chain A, domain 1"/>
    <property type="match status" value="1"/>
</dbReference>
<gene>
    <name evidence="3" type="ORF">Z518_10883</name>
</gene>
<dbReference type="EMBL" id="KN847484">
    <property type="protein sequence ID" value="KIW99955.1"/>
    <property type="molecule type" value="Genomic_DNA"/>
</dbReference>
<dbReference type="VEuPathDB" id="FungiDB:Z518_10883"/>
<dbReference type="InterPro" id="IPR016162">
    <property type="entry name" value="Ald_DH_N"/>
</dbReference>
<dbReference type="Pfam" id="PF00171">
    <property type="entry name" value="Aldedh"/>
    <property type="match status" value="1"/>
</dbReference>
<keyword evidence="1" id="KW-1133">Transmembrane helix</keyword>
<dbReference type="STRING" id="1442369.A0A0D2I9M4"/>
<keyword evidence="1" id="KW-0812">Transmembrane</keyword>
<keyword evidence="1" id="KW-0472">Membrane</keyword>
<dbReference type="InterPro" id="IPR016163">
    <property type="entry name" value="Ald_DH_C"/>
</dbReference>
<proteinExistence type="predicted"/>
<dbReference type="Proteomes" id="UP000053617">
    <property type="component" value="Unassembled WGS sequence"/>
</dbReference>
<accession>A0A0D2I9M4</accession>
<organism evidence="3 4">
    <name type="scientific">Rhinocladiella mackenziei CBS 650.93</name>
    <dbReference type="NCBI Taxonomy" id="1442369"/>
    <lineage>
        <taxon>Eukaryota</taxon>
        <taxon>Fungi</taxon>
        <taxon>Dikarya</taxon>
        <taxon>Ascomycota</taxon>
        <taxon>Pezizomycotina</taxon>
        <taxon>Eurotiomycetes</taxon>
        <taxon>Chaetothyriomycetidae</taxon>
        <taxon>Chaetothyriales</taxon>
        <taxon>Herpotrichiellaceae</taxon>
        <taxon>Rhinocladiella</taxon>
    </lineage>
</organism>
<dbReference type="Gene3D" id="3.40.309.10">
    <property type="entry name" value="Aldehyde Dehydrogenase, Chain A, domain 2"/>
    <property type="match status" value="1"/>
</dbReference>
<dbReference type="PANTHER" id="PTHR43111:SF1">
    <property type="entry name" value="ALDEHYDE DEHYDROGENASE B-RELATED"/>
    <property type="match status" value="1"/>
</dbReference>